<dbReference type="Gene3D" id="3.40.140.10">
    <property type="entry name" value="Cytidine Deaminase, domain 2"/>
    <property type="match status" value="1"/>
</dbReference>
<accession>A0A1Y2E4F4</accession>
<dbReference type="InterPro" id="IPR005366">
    <property type="entry name" value="EMC8/9"/>
</dbReference>
<comment type="similarity">
    <text evidence="1">Belongs to the EMC8/EMC9 family.</text>
</comment>
<dbReference type="CDD" id="cd08060">
    <property type="entry name" value="MPN_UPF0172"/>
    <property type="match status" value="1"/>
</dbReference>
<name>A0A1Y2E4F4_9FUNG</name>
<dbReference type="Proteomes" id="UP000193920">
    <property type="component" value="Unassembled WGS sequence"/>
</dbReference>
<dbReference type="PANTHER" id="PTHR12941">
    <property type="entry name" value="ER MEMBRANE PROTEIN COMPLEX"/>
    <property type="match status" value="1"/>
</dbReference>
<dbReference type="STRING" id="1754190.A0A1Y2E4F4"/>
<dbReference type="PROSITE" id="PS50249">
    <property type="entry name" value="MPN"/>
    <property type="match status" value="1"/>
</dbReference>
<dbReference type="Pfam" id="PF03665">
    <property type="entry name" value="UPF0172"/>
    <property type="match status" value="1"/>
</dbReference>
<dbReference type="GO" id="GO:0072546">
    <property type="term" value="C:EMC complex"/>
    <property type="evidence" value="ECO:0007669"/>
    <property type="project" value="InterPro"/>
</dbReference>
<organism evidence="3 4">
    <name type="scientific">Neocallimastix californiae</name>
    <dbReference type="NCBI Taxonomy" id="1754190"/>
    <lineage>
        <taxon>Eukaryota</taxon>
        <taxon>Fungi</taxon>
        <taxon>Fungi incertae sedis</taxon>
        <taxon>Chytridiomycota</taxon>
        <taxon>Chytridiomycota incertae sedis</taxon>
        <taxon>Neocallimastigomycetes</taxon>
        <taxon>Neocallimastigales</taxon>
        <taxon>Neocallimastigaceae</taxon>
        <taxon>Neocallimastix</taxon>
    </lineage>
</organism>
<evidence type="ECO:0000256" key="1">
    <source>
        <dbReference type="ARBA" id="ARBA00007461"/>
    </source>
</evidence>
<sequence>MEYHISTEAYLKIFAHCIKYPVNQVTGVLVGKKTQGSPSKVNVINAIPITHESILLSHNIEIALRQIDIYCKKNTLQIVGCYHANELIDDIEIPELINLIAKNIDTNLSGNSLLLMIDNKKLIANDDQHIFKAFTYQKGWKVLQTITNYVFIVEEGAINKSKEIAKKGIYSKIVDFDSHLEDVSLDWLNNDNIKI</sequence>
<gene>
    <name evidence="3" type="ORF">LY90DRAFT_224688</name>
</gene>
<feature type="domain" description="MPN" evidence="2">
    <location>
        <begin position="3"/>
        <end position="137"/>
    </location>
</feature>
<dbReference type="PANTHER" id="PTHR12941:SF10">
    <property type="entry name" value="ER MEMBRANE PROTEIN COMPLEX SUBUNIT 8_9 HOMOLOG"/>
    <property type="match status" value="1"/>
</dbReference>
<dbReference type="AlphaFoldDB" id="A0A1Y2E4F4"/>
<evidence type="ECO:0000313" key="3">
    <source>
        <dbReference type="EMBL" id="ORY65745.1"/>
    </source>
</evidence>
<protein>
    <submittedName>
        <fullName evidence="3">UPF0172 protein CG3501-like protein</fullName>
    </submittedName>
</protein>
<evidence type="ECO:0000313" key="4">
    <source>
        <dbReference type="Proteomes" id="UP000193920"/>
    </source>
</evidence>
<evidence type="ECO:0000259" key="2">
    <source>
        <dbReference type="PROSITE" id="PS50249"/>
    </source>
</evidence>
<comment type="caution">
    <text evidence="3">The sequence shown here is derived from an EMBL/GenBank/DDBJ whole genome shotgun (WGS) entry which is preliminary data.</text>
</comment>
<dbReference type="EMBL" id="MCOG01000051">
    <property type="protein sequence ID" value="ORY65745.1"/>
    <property type="molecule type" value="Genomic_DNA"/>
</dbReference>
<keyword evidence="4" id="KW-1185">Reference proteome</keyword>
<reference evidence="3 4" key="1">
    <citation type="submission" date="2016-08" db="EMBL/GenBank/DDBJ databases">
        <title>A Parts List for Fungal Cellulosomes Revealed by Comparative Genomics.</title>
        <authorList>
            <consortium name="DOE Joint Genome Institute"/>
            <person name="Haitjema C.H."/>
            <person name="Gilmore S.P."/>
            <person name="Henske J.K."/>
            <person name="Solomon K.V."/>
            <person name="De Groot R."/>
            <person name="Kuo A."/>
            <person name="Mondo S.J."/>
            <person name="Salamov A.A."/>
            <person name="Labutti K."/>
            <person name="Zhao Z."/>
            <person name="Chiniquy J."/>
            <person name="Barry K."/>
            <person name="Brewer H.M."/>
            <person name="Purvine S.O."/>
            <person name="Wright A.T."/>
            <person name="Boxma B."/>
            <person name="Van Alen T."/>
            <person name="Hackstein J.H."/>
            <person name="Baker S.E."/>
            <person name="Grigoriev I.V."/>
            <person name="O'Malley M.A."/>
        </authorList>
    </citation>
    <scope>NUCLEOTIDE SEQUENCE [LARGE SCALE GENOMIC DNA]</scope>
    <source>
        <strain evidence="3 4">G1</strain>
    </source>
</reference>
<dbReference type="OrthoDB" id="194468at2759"/>
<proteinExistence type="inferred from homology"/>
<dbReference type="InterPro" id="IPR037518">
    <property type="entry name" value="MPN"/>
</dbReference>